<dbReference type="RefSeq" id="WP_126982257.1">
    <property type="nucleotide sequence ID" value="NZ_CP034670.1"/>
</dbReference>
<protein>
    <submittedName>
        <fullName evidence="1">Uncharacterized protein</fullName>
    </submittedName>
</protein>
<gene>
    <name evidence="1" type="ORF">ELB75_00715</name>
</gene>
<organism evidence="1 2">
    <name type="scientific">Eikenella corrodens</name>
    <dbReference type="NCBI Taxonomy" id="539"/>
    <lineage>
        <taxon>Bacteria</taxon>
        <taxon>Pseudomonadati</taxon>
        <taxon>Pseudomonadota</taxon>
        <taxon>Betaproteobacteria</taxon>
        <taxon>Neisseriales</taxon>
        <taxon>Neisseriaceae</taxon>
        <taxon>Eikenella</taxon>
    </lineage>
</organism>
<dbReference type="Proteomes" id="UP000282435">
    <property type="component" value="Chromosome"/>
</dbReference>
<evidence type="ECO:0000313" key="2">
    <source>
        <dbReference type="Proteomes" id="UP000282435"/>
    </source>
</evidence>
<sequence length="145" mass="17118">MFAPNAQIWVDPLGLSGYTLRRSMERQGIFRPNSTWQTHHLIPEEVWKSHKNFFNRIGMKGRDSYPNGLYMPSDNDEATKCKRKFYHRGSHDNYSALIEKRIQRLEDKLDKGLITQQEAFDSVQRLQKVAKRFLSMTSKNPMRLN</sequence>
<dbReference type="Pfam" id="PF14412">
    <property type="entry name" value="AHH"/>
    <property type="match status" value="1"/>
</dbReference>
<accession>A0A3S9SGP3</accession>
<evidence type="ECO:0000313" key="1">
    <source>
        <dbReference type="EMBL" id="AZR58692.1"/>
    </source>
</evidence>
<dbReference type="EMBL" id="CP034670">
    <property type="protein sequence ID" value="AZR58692.1"/>
    <property type="molecule type" value="Genomic_DNA"/>
</dbReference>
<dbReference type="InterPro" id="IPR032871">
    <property type="entry name" value="AHH_dom_containing"/>
</dbReference>
<reference evidence="1 2" key="1">
    <citation type="submission" date="2018-12" db="EMBL/GenBank/DDBJ databases">
        <title>Genome sequencing of Eikenella corrodens KCOM 3110 (= JS217).</title>
        <authorList>
            <person name="Koo J.-K."/>
            <person name="Park S.-N."/>
            <person name="Lim Y.K."/>
        </authorList>
    </citation>
    <scope>NUCLEOTIDE SEQUENCE [LARGE SCALE GENOMIC DNA]</scope>
    <source>
        <strain evidence="1 2">KCOM 3110</strain>
    </source>
</reference>
<name>A0A3S9SGP3_EIKCO</name>
<dbReference type="OrthoDB" id="8588831at2"/>
<dbReference type="AlphaFoldDB" id="A0A3S9SGP3"/>
<proteinExistence type="predicted"/>